<keyword evidence="6" id="KW-1185">Reference proteome</keyword>
<evidence type="ECO:0000256" key="3">
    <source>
        <dbReference type="ARBA" id="ARBA00022691"/>
    </source>
</evidence>
<keyword evidence="3" id="KW-0949">S-adenosyl-L-methionine</keyword>
<dbReference type="Pfam" id="PF13489">
    <property type="entry name" value="Methyltransf_23"/>
    <property type="match status" value="1"/>
</dbReference>
<proteinExistence type="predicted"/>
<feature type="transmembrane region" description="Helical" evidence="4">
    <location>
        <begin position="95"/>
        <end position="112"/>
    </location>
</feature>
<dbReference type="Proteomes" id="UP000242886">
    <property type="component" value="Chromosome SDENCHOL"/>
</dbReference>
<name>A0A7Z7HSV1_9PROT</name>
<evidence type="ECO:0000313" key="6">
    <source>
        <dbReference type="Proteomes" id="UP000242886"/>
    </source>
</evidence>
<protein>
    <submittedName>
        <fullName evidence="5">Methyltransferase type 12</fullName>
    </submittedName>
</protein>
<evidence type="ECO:0000256" key="4">
    <source>
        <dbReference type="SAM" id="Phobius"/>
    </source>
</evidence>
<dbReference type="PANTHER" id="PTHR13610:SF9">
    <property type="entry name" value="FI06469P"/>
    <property type="match status" value="1"/>
</dbReference>
<sequence>MRQRAELGYHPAMFLRRSAHPLRQALLAQMAGIVLAATLAYALPGVLASLLQAVLLQAVLAALIGQLLGAPRWWIPLHLGFLPAVLLASRLEIASGWYLAGFVLLLLFYWRIDRSQVPLYLSNPATAAAVLRLLPNTPCRLVDLGCGHGGLLRHLAKARPDCEFVGVEHAPLPWLWARLAASGHGNLQIRYGDFWRVSLAPFDVVYAFLSPAPMPRLHALARSQMRPDSLLISNSFAVPEVAPESQLVVADRRETRLYCYRMPGGGEE</sequence>
<dbReference type="OrthoDB" id="5611641at2"/>
<feature type="transmembrane region" description="Helical" evidence="4">
    <location>
        <begin position="21"/>
        <end position="43"/>
    </location>
</feature>
<keyword evidence="1 5" id="KW-0489">Methyltransferase</keyword>
<evidence type="ECO:0000256" key="1">
    <source>
        <dbReference type="ARBA" id="ARBA00022603"/>
    </source>
</evidence>
<dbReference type="PANTHER" id="PTHR13610">
    <property type="entry name" value="METHYLTRANSFERASE DOMAIN-CONTAINING PROTEIN"/>
    <property type="match status" value="1"/>
</dbReference>
<feature type="transmembrane region" description="Helical" evidence="4">
    <location>
        <begin position="49"/>
        <end position="68"/>
    </location>
</feature>
<keyword evidence="4" id="KW-0812">Transmembrane</keyword>
<accession>A0A7Z7HSV1</accession>
<dbReference type="EMBL" id="LT837803">
    <property type="protein sequence ID" value="SMB31296.1"/>
    <property type="molecule type" value="Genomic_DNA"/>
</dbReference>
<dbReference type="GO" id="GO:0016279">
    <property type="term" value="F:protein-lysine N-methyltransferase activity"/>
    <property type="evidence" value="ECO:0007669"/>
    <property type="project" value="InterPro"/>
</dbReference>
<dbReference type="InterPro" id="IPR029063">
    <property type="entry name" value="SAM-dependent_MTases_sf"/>
</dbReference>
<dbReference type="GO" id="GO:0032259">
    <property type="term" value="P:methylation"/>
    <property type="evidence" value="ECO:0007669"/>
    <property type="project" value="UniProtKB-KW"/>
</dbReference>
<reference evidence="5" key="1">
    <citation type="submission" date="2017-03" db="EMBL/GenBank/DDBJ databases">
        <authorList>
            <consortium name="AG Boll"/>
        </authorList>
    </citation>
    <scope>NUCLEOTIDE SEQUENCE [LARGE SCALE GENOMIC DNA]</scope>
    <source>
        <strain evidence="5">Chol</strain>
    </source>
</reference>
<keyword evidence="4" id="KW-1133">Transmembrane helix</keyword>
<dbReference type="AlphaFoldDB" id="A0A7Z7HSV1"/>
<organism evidence="5 6">
    <name type="scientific">Sterolibacterium denitrificans</name>
    <dbReference type="NCBI Taxonomy" id="157592"/>
    <lineage>
        <taxon>Bacteria</taxon>
        <taxon>Pseudomonadati</taxon>
        <taxon>Pseudomonadota</taxon>
        <taxon>Betaproteobacteria</taxon>
        <taxon>Nitrosomonadales</taxon>
        <taxon>Sterolibacteriaceae</taxon>
        <taxon>Sterolibacterium</taxon>
    </lineage>
</organism>
<dbReference type="RefSeq" id="WP_083522851.1">
    <property type="nucleotide sequence ID" value="NZ_LFZK01000001.1"/>
</dbReference>
<evidence type="ECO:0000256" key="2">
    <source>
        <dbReference type="ARBA" id="ARBA00022679"/>
    </source>
</evidence>
<keyword evidence="4" id="KW-0472">Membrane</keyword>
<gene>
    <name evidence="5" type="ORF">SDENCHOL_21127</name>
</gene>
<keyword evidence="2" id="KW-0808">Transferase</keyword>
<dbReference type="Gene3D" id="3.40.50.150">
    <property type="entry name" value="Vaccinia Virus protein VP39"/>
    <property type="match status" value="1"/>
</dbReference>
<dbReference type="InterPro" id="IPR026170">
    <property type="entry name" value="FAM173A/B"/>
</dbReference>
<dbReference type="CDD" id="cd02440">
    <property type="entry name" value="AdoMet_MTases"/>
    <property type="match status" value="1"/>
</dbReference>
<evidence type="ECO:0000313" key="5">
    <source>
        <dbReference type="EMBL" id="SMB31296.1"/>
    </source>
</evidence>
<dbReference type="SUPFAM" id="SSF53335">
    <property type="entry name" value="S-adenosyl-L-methionine-dependent methyltransferases"/>
    <property type="match status" value="1"/>
</dbReference>